<evidence type="ECO:0000313" key="2">
    <source>
        <dbReference type="Proteomes" id="UP000829291"/>
    </source>
</evidence>
<feature type="compositionally biased region" description="Polar residues" evidence="1">
    <location>
        <begin position="409"/>
        <end position="420"/>
    </location>
</feature>
<feature type="region of interest" description="Disordered" evidence="1">
    <location>
        <begin position="326"/>
        <end position="420"/>
    </location>
</feature>
<accession>A0A6J0BWN7</accession>
<reference evidence="3" key="1">
    <citation type="submission" date="2025-08" db="UniProtKB">
        <authorList>
            <consortium name="RefSeq"/>
        </authorList>
    </citation>
    <scope>IDENTIFICATION</scope>
    <source>
        <tissue evidence="3">Thorax and Abdomen</tissue>
    </source>
</reference>
<dbReference type="InParanoid" id="A0A6J0BWN7"/>
<dbReference type="Proteomes" id="UP000829291">
    <property type="component" value="Chromosome 2"/>
</dbReference>
<feature type="compositionally biased region" description="Polar residues" evidence="1">
    <location>
        <begin position="327"/>
        <end position="354"/>
    </location>
</feature>
<evidence type="ECO:0000313" key="3">
    <source>
        <dbReference type="RefSeq" id="XP_015518498.1"/>
    </source>
</evidence>
<dbReference type="AlphaFoldDB" id="A0A6J0BWN7"/>
<evidence type="ECO:0000256" key="1">
    <source>
        <dbReference type="SAM" id="MobiDB-lite"/>
    </source>
</evidence>
<keyword evidence="2" id="KW-1185">Reference proteome</keyword>
<protein>
    <submittedName>
        <fullName evidence="3">Uncharacterized protein LOC107223351 isoform X1</fullName>
    </submittedName>
</protein>
<sequence>MDSSGSAHRSNSVEESTRNVIGATLKEQKAVLRKEIQELEELNFQIECCLNISKFGDIKHLFDFSTQSLIVPSKRLPDTDTEYIDQLYRLAGMHCTKFTENEYIFNFVSSSVHTADRIYTVQVTCVSDKLKLGKWVMPMSINMNSILLQTPLTRTCDLKSFLMNCKHHIECYTNRVKQYNELQVFLTDQSGCYLDSNFGHTLISLTLFGMQELDSGNLYNITLHLVYKSDRVRPHEMKIDSLDSKNLKRTTTIKFKAYFKNFKCSALKKGFQKTTTAIETHVAWTKGNYQNAEELDLSVTGIEGGSTPSAEDGSATKSRRVGKKLINRQSNHKNANISLHSYESATRKPSSVGPNSELVETCHLSMPNPVYPMKEKCGKRKGKRQSTNNTPKSRNEAAHTSAVPKASSEKLTSIKNLSHNSNLKQSTLRFELEKKNEIQNETPTTELLTSTRGKTVSQKLNMNLTGLKNHKFGTSTPVSNLIRNKRQFVADDNTEVSPIISKRITNSKRGRNV</sequence>
<dbReference type="OrthoDB" id="7698633at2759"/>
<gene>
    <name evidence="3" type="primary">LOC107223351</name>
</gene>
<organism evidence="3">
    <name type="scientific">Neodiprion lecontei</name>
    <name type="common">Redheaded pine sawfly</name>
    <dbReference type="NCBI Taxonomy" id="441921"/>
    <lineage>
        <taxon>Eukaryota</taxon>
        <taxon>Metazoa</taxon>
        <taxon>Ecdysozoa</taxon>
        <taxon>Arthropoda</taxon>
        <taxon>Hexapoda</taxon>
        <taxon>Insecta</taxon>
        <taxon>Pterygota</taxon>
        <taxon>Neoptera</taxon>
        <taxon>Endopterygota</taxon>
        <taxon>Hymenoptera</taxon>
        <taxon>Tenthredinoidea</taxon>
        <taxon>Diprionidae</taxon>
        <taxon>Diprioninae</taxon>
        <taxon>Neodiprion</taxon>
    </lineage>
</organism>
<name>A0A6J0BWN7_NEOLC</name>
<proteinExistence type="predicted"/>
<dbReference type="RefSeq" id="XP_015518498.1">
    <property type="nucleotide sequence ID" value="XM_015663012.2"/>
</dbReference>
<dbReference type="GeneID" id="107223351"/>
<dbReference type="KEGG" id="nlo:107223351"/>